<evidence type="ECO:0000256" key="5">
    <source>
        <dbReference type="ARBA" id="ARBA00022989"/>
    </source>
</evidence>
<dbReference type="GO" id="GO:0050916">
    <property type="term" value="P:sensory perception of sweet taste"/>
    <property type="evidence" value="ECO:0007669"/>
    <property type="project" value="UniProtKB-ARBA"/>
</dbReference>
<gene>
    <name evidence="10" type="ORF">ABEB36_012132</name>
</gene>
<dbReference type="GO" id="GO:0008527">
    <property type="term" value="F:taste receptor activity"/>
    <property type="evidence" value="ECO:0007669"/>
    <property type="project" value="UniProtKB-ARBA"/>
</dbReference>
<evidence type="ECO:0000256" key="4">
    <source>
        <dbReference type="ARBA" id="ARBA00022692"/>
    </source>
</evidence>
<comment type="similarity">
    <text evidence="2">Belongs to the insect chemoreceptor superfamily. Gustatory receptor (GR) family. Gr5a subfamily.</text>
</comment>
<dbReference type="Pfam" id="PF06151">
    <property type="entry name" value="Trehalose_recp"/>
    <property type="match status" value="1"/>
</dbReference>
<evidence type="ECO:0000256" key="7">
    <source>
        <dbReference type="ARBA" id="ARBA00023170"/>
    </source>
</evidence>
<keyword evidence="5 9" id="KW-1133">Transmembrane helix</keyword>
<dbReference type="PANTHER" id="PTHR21421">
    <property type="entry name" value="GUSTATORY RECEPTOR"/>
    <property type="match status" value="1"/>
</dbReference>
<dbReference type="PIRSF" id="PIRSF038981">
    <property type="entry name" value="GRP"/>
    <property type="match status" value="1"/>
</dbReference>
<keyword evidence="4 9" id="KW-0812">Transmembrane</keyword>
<dbReference type="AlphaFoldDB" id="A0ABD1EA83"/>
<accession>A0ABD1EA83</accession>
<feature type="transmembrane region" description="Helical" evidence="9">
    <location>
        <begin position="148"/>
        <end position="169"/>
    </location>
</feature>
<organism evidence="10 11">
    <name type="scientific">Hypothenemus hampei</name>
    <name type="common">Coffee berry borer</name>
    <dbReference type="NCBI Taxonomy" id="57062"/>
    <lineage>
        <taxon>Eukaryota</taxon>
        <taxon>Metazoa</taxon>
        <taxon>Ecdysozoa</taxon>
        <taxon>Arthropoda</taxon>
        <taxon>Hexapoda</taxon>
        <taxon>Insecta</taxon>
        <taxon>Pterygota</taxon>
        <taxon>Neoptera</taxon>
        <taxon>Endopterygota</taxon>
        <taxon>Coleoptera</taxon>
        <taxon>Polyphaga</taxon>
        <taxon>Cucujiformia</taxon>
        <taxon>Curculionidae</taxon>
        <taxon>Scolytinae</taxon>
        <taxon>Hypothenemus</taxon>
    </lineage>
</organism>
<feature type="transmembrane region" description="Helical" evidence="9">
    <location>
        <begin position="103"/>
        <end position="120"/>
    </location>
</feature>
<comment type="function">
    <text evidence="8">Plays a role in the sugar gustatory response.</text>
</comment>
<evidence type="ECO:0000256" key="2">
    <source>
        <dbReference type="ARBA" id="ARBA00005327"/>
    </source>
</evidence>
<dbReference type="PANTHER" id="PTHR21421:SF29">
    <property type="entry name" value="GUSTATORY RECEPTOR 5A FOR TREHALOSE-RELATED"/>
    <property type="match status" value="1"/>
</dbReference>
<keyword evidence="7 8" id="KW-0675">Receptor</keyword>
<keyword evidence="8" id="KW-0807">Transducer</keyword>
<comment type="subcellular location">
    <subcellularLocation>
        <location evidence="1">Cell membrane</location>
        <topology evidence="1">Multi-pass membrane protein</topology>
    </subcellularLocation>
</comment>
<evidence type="ECO:0000256" key="9">
    <source>
        <dbReference type="SAM" id="Phobius"/>
    </source>
</evidence>
<feature type="transmembrane region" description="Helical" evidence="9">
    <location>
        <begin position="311"/>
        <end position="331"/>
    </location>
</feature>
<comment type="caution">
    <text evidence="10">The sequence shown here is derived from an EMBL/GenBank/DDBJ whole genome shotgun (WGS) entry which is preliminary data.</text>
</comment>
<reference evidence="10 11" key="1">
    <citation type="submission" date="2024-05" db="EMBL/GenBank/DDBJ databases">
        <title>Genetic variation in Jamaican populations of the coffee berry borer (Hypothenemus hampei).</title>
        <authorList>
            <person name="Errbii M."/>
            <person name="Myrie A."/>
        </authorList>
    </citation>
    <scope>NUCLEOTIDE SEQUENCE [LARGE SCALE GENOMIC DNA]</scope>
    <source>
        <strain evidence="10">JA-Hopewell-2020-01-JO</strain>
        <tissue evidence="10">Whole body</tissue>
    </source>
</reference>
<feature type="transmembrane region" description="Helical" evidence="9">
    <location>
        <begin position="279"/>
        <end position="299"/>
    </location>
</feature>
<name>A0ABD1EA83_HYPHA</name>
<keyword evidence="6 9" id="KW-0472">Membrane</keyword>
<keyword evidence="3" id="KW-1003">Cell membrane</keyword>
<dbReference type="EMBL" id="JBDJPC010000009">
    <property type="protein sequence ID" value="KAL1491553.1"/>
    <property type="molecule type" value="Genomic_DNA"/>
</dbReference>
<feature type="transmembrane region" description="Helical" evidence="9">
    <location>
        <begin position="216"/>
        <end position="236"/>
    </location>
</feature>
<dbReference type="Proteomes" id="UP001566132">
    <property type="component" value="Unassembled WGS sequence"/>
</dbReference>
<evidence type="ECO:0000256" key="3">
    <source>
        <dbReference type="ARBA" id="ARBA00022475"/>
    </source>
</evidence>
<protein>
    <recommendedName>
        <fullName evidence="8">Gustatory receptor</fullName>
    </recommendedName>
</protein>
<evidence type="ECO:0000313" key="11">
    <source>
        <dbReference type="Proteomes" id="UP001566132"/>
    </source>
</evidence>
<proteinExistence type="inferred from homology"/>
<sequence length="423" mass="49256">MKVLRKIKSETSLTIERDHETMCFNRQHKFHEDVKFVLLLAQCFGIMPLENVGKHQQDVAFRFLSIRFVYALLHFGCVFATGIASVTKLAVKGFVIDETSVTSFYIFNSFASIHFMYLAAKWQKILKDYSYVELSMRNYSCKRNVKKINLWTAVFFMFFGLTEHILFILTNLDHSLSCKNFKFYPVEIYFGSAFPQWFTLVTYSHWAGALVEFTNFISTFTWNFTDLFIILISISLREKFNQISSRIEHSKNPPSKFWKEIREDYYKVSNLTKFVDTQIAGLVLISFLNNIFFLCIQLYNSIKEREAVIDSIYFFYSFGYIVFRVVAVSLYSATLNEAARKPLKFLYSLPTENYTIDVSRLITQINYLPNGITGHGFFLITKNFLLQAAATVVTFELMIFQFSPVKTTAHQSFSNNSDSICIK</sequence>
<dbReference type="InterPro" id="IPR009318">
    <property type="entry name" value="Gustatory_rcpt"/>
</dbReference>
<evidence type="ECO:0000256" key="8">
    <source>
        <dbReference type="PIRNR" id="PIRNR038981"/>
    </source>
</evidence>
<keyword evidence="11" id="KW-1185">Reference proteome</keyword>
<evidence type="ECO:0000313" key="10">
    <source>
        <dbReference type="EMBL" id="KAL1491553.1"/>
    </source>
</evidence>
<evidence type="ECO:0000256" key="1">
    <source>
        <dbReference type="ARBA" id="ARBA00004651"/>
    </source>
</evidence>
<evidence type="ECO:0000256" key="6">
    <source>
        <dbReference type="ARBA" id="ARBA00023136"/>
    </source>
</evidence>
<feature type="transmembrane region" description="Helical" evidence="9">
    <location>
        <begin position="68"/>
        <end position="91"/>
    </location>
</feature>
<dbReference type="GO" id="GO:0005886">
    <property type="term" value="C:plasma membrane"/>
    <property type="evidence" value="ECO:0007669"/>
    <property type="project" value="UniProtKB-SubCell"/>
</dbReference>
<dbReference type="GO" id="GO:0007165">
    <property type="term" value="P:signal transduction"/>
    <property type="evidence" value="ECO:0007669"/>
    <property type="project" value="UniProtKB-KW"/>
</dbReference>